<dbReference type="SUPFAM" id="SSF75304">
    <property type="entry name" value="Amidase signature (AS) enzymes"/>
    <property type="match status" value="1"/>
</dbReference>
<dbReference type="PANTHER" id="PTHR11895">
    <property type="entry name" value="TRANSAMIDASE"/>
    <property type="match status" value="1"/>
</dbReference>
<sequence length="477" mass="49637">MGPNGVLEPGSGAEPNARSGPVAAIAARVRDGSSGPVREVDAALARIEAGNAELYAFDVVRAERARAEAAELEQRPDLGSLPLAGVPIAVKHNIPVTGETDRDGSLAADPVPADHDHPVVRRLRDAGAVIVGLTPLPELGLWGTTDNPGGITRNPWNRALSAGGSSGGSAAAVAAGLVPVAHGNDGLGSVRIPAACCGLFGIKPGRGTVPAEIGFDSWQGMVDNGVLATTVGDAALTLSVLADRPELADISPPPSLRIALSVAPPIRLLRTDRHWSGAARSAGSLATAAGHRVAPAELPYRDAAAAILLRWPALGIPEADHLPNPQRLQPRTRRHLALGRVLRRLGLVRPGQVDRVEARLLEFFTGYDVVITPTLAAPPPKAVNWHTRGWLANVVASSSYAPFTALWNLVGWPAVSVPMGMHPRSRTPVAAQLAGPPGSESTLLRLAAQLESRHPWQRTAVPDDAWSAAAPDRPTSG</sequence>
<organism evidence="5 6">
    <name type="scientific">Nocardia donostiensis</name>
    <dbReference type="NCBI Taxonomy" id="1538463"/>
    <lineage>
        <taxon>Bacteria</taxon>
        <taxon>Bacillati</taxon>
        <taxon>Actinomycetota</taxon>
        <taxon>Actinomycetes</taxon>
        <taxon>Mycobacteriales</taxon>
        <taxon>Nocardiaceae</taxon>
        <taxon>Nocardia</taxon>
    </lineage>
</organism>
<comment type="caution">
    <text evidence="5">The sequence shown here is derived from an EMBL/GenBank/DDBJ whole genome shotgun (WGS) entry which is preliminary data.</text>
</comment>
<dbReference type="PANTHER" id="PTHR11895:SF7">
    <property type="entry name" value="GLUTAMYL-TRNA(GLN) AMIDOTRANSFERASE SUBUNIT A, MITOCHONDRIAL"/>
    <property type="match status" value="1"/>
</dbReference>
<dbReference type="InterPro" id="IPR036928">
    <property type="entry name" value="AS_sf"/>
</dbReference>
<dbReference type="Pfam" id="PF01425">
    <property type="entry name" value="Amidase"/>
    <property type="match status" value="1"/>
</dbReference>
<evidence type="ECO:0000313" key="5">
    <source>
        <dbReference type="EMBL" id="ONM47490.1"/>
    </source>
</evidence>
<gene>
    <name evidence="5" type="ORF">B0T46_17590</name>
</gene>
<dbReference type="STRING" id="1538463.B0T36_15470"/>
<evidence type="ECO:0000259" key="4">
    <source>
        <dbReference type="Pfam" id="PF01425"/>
    </source>
</evidence>
<dbReference type="GO" id="GO:0004040">
    <property type="term" value="F:amidase activity"/>
    <property type="evidence" value="ECO:0007669"/>
    <property type="project" value="UniProtKB-EC"/>
</dbReference>
<reference evidence="5 6" key="1">
    <citation type="journal article" date="2016" name="Antonie Van Leeuwenhoek">
        <title>Nocardia donostiensis sp. nov., isolated from human respiratory specimens.</title>
        <authorList>
            <person name="Ercibengoa M."/>
            <person name="Bell M."/>
            <person name="Marimon J.M."/>
            <person name="Humrighouse B."/>
            <person name="Klenk H.P."/>
            <person name="Potter G."/>
            <person name="Perez-Trallero E."/>
        </authorList>
    </citation>
    <scope>NUCLEOTIDE SEQUENCE [LARGE SCALE GENOMIC DNA]</scope>
    <source>
        <strain evidence="5 6">X1655</strain>
    </source>
</reference>
<dbReference type="InterPro" id="IPR000120">
    <property type="entry name" value="Amidase"/>
</dbReference>
<keyword evidence="6" id="KW-1185">Reference proteome</keyword>
<evidence type="ECO:0000256" key="1">
    <source>
        <dbReference type="ARBA" id="ARBA00001311"/>
    </source>
</evidence>
<dbReference type="Proteomes" id="UP000188836">
    <property type="component" value="Unassembled WGS sequence"/>
</dbReference>
<dbReference type="AlphaFoldDB" id="A0A1W0BPB3"/>
<dbReference type="EMBL" id="MUMY01000015">
    <property type="protein sequence ID" value="ONM47490.1"/>
    <property type="molecule type" value="Genomic_DNA"/>
</dbReference>
<dbReference type="EC" id="3.5.1.4" evidence="3"/>
<evidence type="ECO:0000256" key="2">
    <source>
        <dbReference type="ARBA" id="ARBA00009199"/>
    </source>
</evidence>
<dbReference type="Gene3D" id="3.90.1300.10">
    <property type="entry name" value="Amidase signature (AS) domain"/>
    <property type="match status" value="1"/>
</dbReference>
<name>A0A1W0BPB3_9NOCA</name>
<dbReference type="OrthoDB" id="5175573at2"/>
<dbReference type="RefSeq" id="WP_077118857.1">
    <property type="nucleotide sequence ID" value="NZ_MUKP01000001.1"/>
</dbReference>
<comment type="similarity">
    <text evidence="2">Belongs to the amidase family.</text>
</comment>
<dbReference type="InterPro" id="IPR023631">
    <property type="entry name" value="Amidase_dom"/>
</dbReference>
<proteinExistence type="inferred from homology"/>
<evidence type="ECO:0000313" key="6">
    <source>
        <dbReference type="Proteomes" id="UP000188836"/>
    </source>
</evidence>
<comment type="catalytic activity">
    <reaction evidence="1">
        <text>a monocarboxylic acid amide + H2O = a monocarboxylate + NH4(+)</text>
        <dbReference type="Rhea" id="RHEA:12020"/>
        <dbReference type="ChEBI" id="CHEBI:15377"/>
        <dbReference type="ChEBI" id="CHEBI:28938"/>
        <dbReference type="ChEBI" id="CHEBI:35757"/>
        <dbReference type="ChEBI" id="CHEBI:83628"/>
        <dbReference type="EC" id="3.5.1.4"/>
    </reaction>
</comment>
<accession>A0A1W0BPB3</accession>
<feature type="domain" description="Amidase" evidence="4">
    <location>
        <begin position="40"/>
        <end position="444"/>
    </location>
</feature>
<evidence type="ECO:0000256" key="3">
    <source>
        <dbReference type="ARBA" id="ARBA00012922"/>
    </source>
</evidence>
<protein>
    <recommendedName>
        <fullName evidence="3">amidase</fullName>
        <ecNumber evidence="3">3.5.1.4</ecNumber>
    </recommendedName>
</protein>